<dbReference type="PROSITE" id="PS50878">
    <property type="entry name" value="RT_POL"/>
    <property type="match status" value="1"/>
</dbReference>
<evidence type="ECO:0000256" key="7">
    <source>
        <dbReference type="ARBA" id="ARBA00023118"/>
    </source>
</evidence>
<keyword evidence="7" id="KW-0051">Antiviral defense</keyword>
<gene>
    <name evidence="11" type="primary">ltrA</name>
    <name evidence="11" type="ORF">ACFQ2X_15200</name>
</gene>
<comment type="similarity">
    <text evidence="8">Belongs to the bacterial reverse transcriptase family.</text>
</comment>
<dbReference type="EC" id="2.7.7.49" evidence="1"/>
<comment type="catalytic activity">
    <reaction evidence="9">
        <text>DNA(n) + a 2'-deoxyribonucleoside 5'-triphosphate = DNA(n+1) + diphosphate</text>
        <dbReference type="Rhea" id="RHEA:22508"/>
        <dbReference type="Rhea" id="RHEA-COMP:17339"/>
        <dbReference type="Rhea" id="RHEA-COMP:17340"/>
        <dbReference type="ChEBI" id="CHEBI:33019"/>
        <dbReference type="ChEBI" id="CHEBI:61560"/>
        <dbReference type="ChEBI" id="CHEBI:173112"/>
        <dbReference type="EC" id="2.7.7.49"/>
    </reaction>
</comment>
<evidence type="ECO:0000256" key="3">
    <source>
        <dbReference type="ARBA" id="ARBA00022695"/>
    </source>
</evidence>
<dbReference type="InterPro" id="IPR013597">
    <property type="entry name" value="Mat_intron_G2"/>
</dbReference>
<protein>
    <recommendedName>
        <fullName evidence="1">RNA-directed DNA polymerase</fullName>
        <ecNumber evidence="1">2.7.7.49</ecNumber>
    </recommendedName>
</protein>
<proteinExistence type="inferred from homology"/>
<dbReference type="Proteomes" id="UP001597264">
    <property type="component" value="Unassembled WGS sequence"/>
</dbReference>
<keyword evidence="5" id="KW-0460">Magnesium</keyword>
<evidence type="ECO:0000256" key="6">
    <source>
        <dbReference type="ARBA" id="ARBA00022918"/>
    </source>
</evidence>
<dbReference type="InterPro" id="IPR030931">
    <property type="entry name" value="Group_II_RT_mat"/>
</dbReference>
<dbReference type="InterPro" id="IPR000477">
    <property type="entry name" value="RT_dom"/>
</dbReference>
<dbReference type="PRINTS" id="PR00866">
    <property type="entry name" value="RNADNAPOLMS"/>
</dbReference>
<keyword evidence="3 11" id="KW-0548">Nucleotidyltransferase</keyword>
<dbReference type="InterPro" id="IPR000123">
    <property type="entry name" value="Reverse_transcriptase_msDNA"/>
</dbReference>
<dbReference type="Pfam" id="PF00078">
    <property type="entry name" value="RVT_1"/>
    <property type="match status" value="1"/>
</dbReference>
<dbReference type="InterPro" id="IPR051083">
    <property type="entry name" value="GrpII_Intron_Splice-Mob/Def"/>
</dbReference>
<evidence type="ECO:0000313" key="11">
    <source>
        <dbReference type="EMBL" id="MFD1217950.1"/>
    </source>
</evidence>
<feature type="domain" description="Reverse transcriptase" evidence="10">
    <location>
        <begin position="66"/>
        <end position="292"/>
    </location>
</feature>
<accession>A0ABW3UDP8</accession>
<dbReference type="Pfam" id="PF08388">
    <property type="entry name" value="GIIM"/>
    <property type="match status" value="1"/>
</dbReference>
<evidence type="ECO:0000256" key="5">
    <source>
        <dbReference type="ARBA" id="ARBA00022842"/>
    </source>
</evidence>
<dbReference type="SUPFAM" id="SSF56672">
    <property type="entry name" value="DNA/RNA polymerases"/>
    <property type="match status" value="1"/>
</dbReference>
<keyword evidence="2 11" id="KW-0808">Transferase</keyword>
<keyword evidence="6 11" id="KW-0695">RNA-directed DNA polymerase</keyword>
<name>A0ABW3UDP8_9GAMM</name>
<evidence type="ECO:0000256" key="8">
    <source>
        <dbReference type="ARBA" id="ARBA00034120"/>
    </source>
</evidence>
<evidence type="ECO:0000313" key="12">
    <source>
        <dbReference type="Proteomes" id="UP001597264"/>
    </source>
</evidence>
<dbReference type="NCBIfam" id="TIGR04416">
    <property type="entry name" value="group_II_RT_mat"/>
    <property type="match status" value="1"/>
</dbReference>
<reference evidence="12" key="1">
    <citation type="journal article" date="2019" name="Int. J. Syst. Evol. Microbiol.">
        <title>The Global Catalogue of Microorganisms (GCM) 10K type strain sequencing project: providing services to taxonomists for standard genome sequencing and annotation.</title>
        <authorList>
            <consortium name="The Broad Institute Genomics Platform"/>
            <consortium name="The Broad Institute Genome Sequencing Center for Infectious Disease"/>
            <person name="Wu L."/>
            <person name="Ma J."/>
        </authorList>
    </citation>
    <scope>NUCLEOTIDE SEQUENCE [LARGE SCALE GENOMIC DNA]</scope>
    <source>
        <strain evidence="12">CCUG 54356</strain>
    </source>
</reference>
<dbReference type="CDD" id="cd01651">
    <property type="entry name" value="RT_G2_intron"/>
    <property type="match status" value="1"/>
</dbReference>
<evidence type="ECO:0000256" key="4">
    <source>
        <dbReference type="ARBA" id="ARBA00022723"/>
    </source>
</evidence>
<dbReference type="RefSeq" id="WP_230435956.1">
    <property type="nucleotide sequence ID" value="NZ_CP087715.1"/>
</dbReference>
<sequence>MTNDVQSHSGSDLFPALESNLYAQILAPENVRAAWKQVRKNKGAAGVDGISIEDYPQWVTSRWPALRRALVEGYYQPQPVKRVVIPKPSGGERHLGIPTVHDRVIQQAISQVLTLIIDPTFSNHSYGFRPGRRAHGAVSRVQHCIKRGLKVAVDIDLSKFFDRVNHDLLMAQLGKHVRDKRVLSLIGKYLRAGIQVDGEVRPNTLGVPQGGPLSPLLANVMLDPLDKYLERRELPFARYADDFVICVASTSRGSRVKQQVSRFLERKLQLPINQEKSAVRKTSALEFLGFTFKGKQIRWSDKAIRHFKYRVRQLTGRSWGVSIQRRIRELNQFLIGWINYFALAKYYRPLPLYGEWIRRRLRMCFLKQWRKPRTRIRNLIKLGVPERPAISIGLSSKGPYRLAKTFAVHQGVSNEYLSKLGLVSVKEIWVKFHYPNG</sequence>
<dbReference type="InterPro" id="IPR043502">
    <property type="entry name" value="DNA/RNA_pol_sf"/>
</dbReference>
<evidence type="ECO:0000256" key="9">
    <source>
        <dbReference type="ARBA" id="ARBA00048173"/>
    </source>
</evidence>
<evidence type="ECO:0000256" key="1">
    <source>
        <dbReference type="ARBA" id="ARBA00012493"/>
    </source>
</evidence>
<dbReference type="PANTHER" id="PTHR34047:SF8">
    <property type="entry name" value="PROTEIN YKFC"/>
    <property type="match status" value="1"/>
</dbReference>
<evidence type="ECO:0000256" key="2">
    <source>
        <dbReference type="ARBA" id="ARBA00022679"/>
    </source>
</evidence>
<evidence type="ECO:0000259" key="10">
    <source>
        <dbReference type="PROSITE" id="PS50878"/>
    </source>
</evidence>
<keyword evidence="12" id="KW-1185">Reference proteome</keyword>
<dbReference type="GO" id="GO:0003964">
    <property type="term" value="F:RNA-directed DNA polymerase activity"/>
    <property type="evidence" value="ECO:0007669"/>
    <property type="project" value="UniProtKB-KW"/>
</dbReference>
<dbReference type="PANTHER" id="PTHR34047">
    <property type="entry name" value="NUCLEAR INTRON MATURASE 1, MITOCHONDRIAL-RELATED"/>
    <property type="match status" value="1"/>
</dbReference>
<comment type="caution">
    <text evidence="11">The sequence shown here is derived from an EMBL/GenBank/DDBJ whole genome shotgun (WGS) entry which is preliminary data.</text>
</comment>
<organism evidence="11 12">
    <name type="scientific">Microbulbifer celer</name>
    <dbReference type="NCBI Taxonomy" id="435905"/>
    <lineage>
        <taxon>Bacteria</taxon>
        <taxon>Pseudomonadati</taxon>
        <taxon>Pseudomonadota</taxon>
        <taxon>Gammaproteobacteria</taxon>
        <taxon>Cellvibrionales</taxon>
        <taxon>Microbulbiferaceae</taxon>
        <taxon>Microbulbifer</taxon>
    </lineage>
</organism>
<keyword evidence="4" id="KW-0479">Metal-binding</keyword>
<dbReference type="EMBL" id="JBHTLR010000020">
    <property type="protein sequence ID" value="MFD1217950.1"/>
    <property type="molecule type" value="Genomic_DNA"/>
</dbReference>